<dbReference type="EMBL" id="CP045890">
    <property type="protein sequence ID" value="QQP56550.1"/>
    <property type="molecule type" value="Genomic_DNA"/>
</dbReference>
<feature type="region of interest" description="Disordered" evidence="1">
    <location>
        <begin position="35"/>
        <end position="54"/>
    </location>
</feature>
<name>A0A7T8KIF6_CALRO</name>
<gene>
    <name evidence="2" type="ORF">FKW44_001245</name>
</gene>
<protein>
    <submittedName>
        <fullName evidence="2">Uncharacterized protein</fullName>
    </submittedName>
</protein>
<sequence>MTRREYWLFYASPKSYGCSEDQLWPICPVMAHTHTPPPPPPHTQASFTCTDRHI</sequence>
<organism evidence="2 3">
    <name type="scientific">Caligus rogercresseyi</name>
    <name type="common">Sea louse</name>
    <dbReference type="NCBI Taxonomy" id="217165"/>
    <lineage>
        <taxon>Eukaryota</taxon>
        <taxon>Metazoa</taxon>
        <taxon>Ecdysozoa</taxon>
        <taxon>Arthropoda</taxon>
        <taxon>Crustacea</taxon>
        <taxon>Multicrustacea</taxon>
        <taxon>Hexanauplia</taxon>
        <taxon>Copepoda</taxon>
        <taxon>Siphonostomatoida</taxon>
        <taxon>Caligidae</taxon>
        <taxon>Caligus</taxon>
    </lineage>
</organism>
<keyword evidence="3" id="KW-1185">Reference proteome</keyword>
<evidence type="ECO:0000313" key="2">
    <source>
        <dbReference type="EMBL" id="QQP56550.1"/>
    </source>
</evidence>
<evidence type="ECO:0000313" key="3">
    <source>
        <dbReference type="Proteomes" id="UP000595437"/>
    </source>
</evidence>
<proteinExistence type="predicted"/>
<evidence type="ECO:0000256" key="1">
    <source>
        <dbReference type="SAM" id="MobiDB-lite"/>
    </source>
</evidence>
<feature type="compositionally biased region" description="Polar residues" evidence="1">
    <location>
        <begin position="44"/>
        <end position="54"/>
    </location>
</feature>
<dbReference type="AlphaFoldDB" id="A0A7T8KIF6"/>
<accession>A0A7T8KIF6</accession>
<reference evidence="3" key="1">
    <citation type="submission" date="2021-01" db="EMBL/GenBank/DDBJ databases">
        <title>Caligus Genome Assembly.</title>
        <authorList>
            <person name="Gallardo-Escarate C."/>
        </authorList>
    </citation>
    <scope>NUCLEOTIDE SEQUENCE [LARGE SCALE GENOMIC DNA]</scope>
</reference>
<dbReference type="Proteomes" id="UP000595437">
    <property type="component" value="Chromosome 1"/>
</dbReference>